<dbReference type="InParanoid" id="A0A0C3PLG1"/>
<evidence type="ECO:0000313" key="1">
    <source>
        <dbReference type="EMBL" id="KIO15135.1"/>
    </source>
</evidence>
<sequence>MSTAIVLPTLSAWAASHLSALLQSKTQADFDRAFEATFAKNLDAIVNAKRLTRDEFKKSLLAQSGAAFGEADANVQIEGQTEVLGNQGQMSGLVGLFYSVLADSKFLVLGAPTEHRTNSSINLTIEPTEKNPQPPTLHIRGYFDPRRVTAVNQVVSENALHVRIPASSIPQAKATASSGKVELGPELGLQGLGAFGGVFGPGPVRFQPPGAVHIPPTETGATPETLPGDGAFGPGPVIIPGETVGDAVHRSG</sequence>
<protein>
    <submittedName>
        <fullName evidence="1">Uncharacterized protein</fullName>
    </submittedName>
</protein>
<proteinExistence type="predicted"/>
<dbReference type="Proteomes" id="UP000054217">
    <property type="component" value="Unassembled WGS sequence"/>
</dbReference>
<evidence type="ECO:0000313" key="2">
    <source>
        <dbReference type="Proteomes" id="UP000054217"/>
    </source>
</evidence>
<dbReference type="EMBL" id="KN831944">
    <property type="protein sequence ID" value="KIO15135.1"/>
    <property type="molecule type" value="Genomic_DNA"/>
</dbReference>
<accession>A0A0C3PLG1</accession>
<dbReference type="HOGENOM" id="CLU_1171285_0_0_1"/>
<gene>
    <name evidence="1" type="ORF">M404DRAFT_17975</name>
</gene>
<dbReference type="OrthoDB" id="3188871at2759"/>
<keyword evidence="2" id="KW-1185">Reference proteome</keyword>
<reference evidence="2" key="2">
    <citation type="submission" date="2015-01" db="EMBL/GenBank/DDBJ databases">
        <title>Evolutionary Origins and Diversification of the Mycorrhizal Mutualists.</title>
        <authorList>
            <consortium name="DOE Joint Genome Institute"/>
            <consortium name="Mycorrhizal Genomics Consortium"/>
            <person name="Kohler A."/>
            <person name="Kuo A."/>
            <person name="Nagy L.G."/>
            <person name="Floudas D."/>
            <person name="Copeland A."/>
            <person name="Barry K.W."/>
            <person name="Cichocki N."/>
            <person name="Veneault-Fourrey C."/>
            <person name="LaButti K."/>
            <person name="Lindquist E.A."/>
            <person name="Lipzen A."/>
            <person name="Lundell T."/>
            <person name="Morin E."/>
            <person name="Murat C."/>
            <person name="Riley R."/>
            <person name="Ohm R."/>
            <person name="Sun H."/>
            <person name="Tunlid A."/>
            <person name="Henrissat B."/>
            <person name="Grigoriev I.V."/>
            <person name="Hibbett D.S."/>
            <person name="Martin F."/>
        </authorList>
    </citation>
    <scope>NUCLEOTIDE SEQUENCE [LARGE SCALE GENOMIC DNA]</scope>
    <source>
        <strain evidence="2">Marx 270</strain>
    </source>
</reference>
<organism evidence="1 2">
    <name type="scientific">Pisolithus tinctorius Marx 270</name>
    <dbReference type="NCBI Taxonomy" id="870435"/>
    <lineage>
        <taxon>Eukaryota</taxon>
        <taxon>Fungi</taxon>
        <taxon>Dikarya</taxon>
        <taxon>Basidiomycota</taxon>
        <taxon>Agaricomycotina</taxon>
        <taxon>Agaricomycetes</taxon>
        <taxon>Agaricomycetidae</taxon>
        <taxon>Boletales</taxon>
        <taxon>Sclerodermatineae</taxon>
        <taxon>Pisolithaceae</taxon>
        <taxon>Pisolithus</taxon>
    </lineage>
</organism>
<dbReference type="AlphaFoldDB" id="A0A0C3PLG1"/>
<reference evidence="1 2" key="1">
    <citation type="submission" date="2014-04" db="EMBL/GenBank/DDBJ databases">
        <authorList>
            <consortium name="DOE Joint Genome Institute"/>
            <person name="Kuo A."/>
            <person name="Kohler A."/>
            <person name="Costa M.D."/>
            <person name="Nagy L.G."/>
            <person name="Floudas D."/>
            <person name="Copeland A."/>
            <person name="Barry K.W."/>
            <person name="Cichocki N."/>
            <person name="Veneault-Fourrey C."/>
            <person name="LaButti K."/>
            <person name="Lindquist E.A."/>
            <person name="Lipzen A."/>
            <person name="Lundell T."/>
            <person name="Morin E."/>
            <person name="Murat C."/>
            <person name="Sun H."/>
            <person name="Tunlid A."/>
            <person name="Henrissat B."/>
            <person name="Grigoriev I.V."/>
            <person name="Hibbett D.S."/>
            <person name="Martin F."/>
            <person name="Nordberg H.P."/>
            <person name="Cantor M.N."/>
            <person name="Hua S.X."/>
        </authorList>
    </citation>
    <scope>NUCLEOTIDE SEQUENCE [LARGE SCALE GENOMIC DNA]</scope>
    <source>
        <strain evidence="1 2">Marx 270</strain>
    </source>
</reference>
<name>A0A0C3PLG1_PISTI</name>